<name>A0AAV6WSP4_9LAMI</name>
<evidence type="ECO:0000259" key="1">
    <source>
        <dbReference type="Pfam" id="PF12776"/>
    </source>
</evidence>
<dbReference type="PANTHER" id="PTHR47584:SF14">
    <property type="entry name" value="L10-INTERACTING MYB DOMAIN-CONTAINING PROTEIN-LIKE"/>
    <property type="match status" value="1"/>
</dbReference>
<feature type="domain" description="Myb/SANT-like" evidence="1">
    <location>
        <begin position="56"/>
        <end position="150"/>
    </location>
</feature>
<sequence length="330" mass="38407">MPPPLAASWRWLVDHLGRKAVDLERELLDGASSADLGYVTCEMGDEDSENKHDPAYWPDSREKILIELMVKQVRRGNKPSTTFTREGWENIEKELYEKTNIKYSLLQLRTKFYQLRFRYQDFRELLKEPGFTWDPILQKVTASDAVWETHRKANKNMKRFQRTGCPMFNEMRFIYDENCKANFQTANCSLDVETVKVEDGPNDDTTTNCKDYPTVDVGFSQQRSPPPTSHIQEKKKARMTVEGSFEKTEVTHEKRMNESGDMNATLEKNVEGSFQYDGFSITNCVKCLEAIEGVDSISYLKAINLFKDADWREMFMAMSARRRVYWLASL</sequence>
<dbReference type="AlphaFoldDB" id="A0AAV6WSP4"/>
<comment type="caution">
    <text evidence="2">The sequence shown here is derived from an EMBL/GenBank/DDBJ whole genome shotgun (WGS) entry which is preliminary data.</text>
</comment>
<dbReference type="PANTHER" id="PTHR47584">
    <property type="match status" value="1"/>
</dbReference>
<dbReference type="InterPro" id="IPR024752">
    <property type="entry name" value="Myb/SANT-like_dom"/>
</dbReference>
<dbReference type="Proteomes" id="UP000826271">
    <property type="component" value="Unassembled WGS sequence"/>
</dbReference>
<proteinExistence type="predicted"/>
<dbReference type="Pfam" id="PF12776">
    <property type="entry name" value="Myb_DNA-bind_3"/>
    <property type="match status" value="1"/>
</dbReference>
<protein>
    <recommendedName>
        <fullName evidence="1">Myb/SANT-like domain-containing protein</fullName>
    </recommendedName>
</protein>
<evidence type="ECO:0000313" key="3">
    <source>
        <dbReference type="Proteomes" id="UP000826271"/>
    </source>
</evidence>
<accession>A0AAV6WSP4</accession>
<evidence type="ECO:0000313" key="2">
    <source>
        <dbReference type="EMBL" id="KAG8371302.1"/>
    </source>
</evidence>
<reference evidence="2" key="1">
    <citation type="submission" date="2019-10" db="EMBL/GenBank/DDBJ databases">
        <authorList>
            <person name="Zhang R."/>
            <person name="Pan Y."/>
            <person name="Wang J."/>
            <person name="Ma R."/>
            <person name="Yu S."/>
        </authorList>
    </citation>
    <scope>NUCLEOTIDE SEQUENCE</scope>
    <source>
        <strain evidence="2">LA-IB0</strain>
        <tissue evidence="2">Leaf</tissue>
    </source>
</reference>
<dbReference type="InterPro" id="IPR045026">
    <property type="entry name" value="LIMYB"/>
</dbReference>
<dbReference type="EMBL" id="WHWC01000013">
    <property type="protein sequence ID" value="KAG8371302.1"/>
    <property type="molecule type" value="Genomic_DNA"/>
</dbReference>
<gene>
    <name evidence="2" type="ORF">BUALT_Bualt13G0073600</name>
</gene>
<organism evidence="2 3">
    <name type="scientific">Buddleja alternifolia</name>
    <dbReference type="NCBI Taxonomy" id="168488"/>
    <lineage>
        <taxon>Eukaryota</taxon>
        <taxon>Viridiplantae</taxon>
        <taxon>Streptophyta</taxon>
        <taxon>Embryophyta</taxon>
        <taxon>Tracheophyta</taxon>
        <taxon>Spermatophyta</taxon>
        <taxon>Magnoliopsida</taxon>
        <taxon>eudicotyledons</taxon>
        <taxon>Gunneridae</taxon>
        <taxon>Pentapetalae</taxon>
        <taxon>asterids</taxon>
        <taxon>lamiids</taxon>
        <taxon>Lamiales</taxon>
        <taxon>Scrophulariaceae</taxon>
        <taxon>Buddlejeae</taxon>
        <taxon>Buddleja</taxon>
    </lineage>
</organism>
<keyword evidence="3" id="KW-1185">Reference proteome</keyword>